<dbReference type="Gene3D" id="2.60.40.1240">
    <property type="match status" value="1"/>
</dbReference>
<protein>
    <submittedName>
        <fullName evidence="4">DUF4352 domain-containing protein</fullName>
    </submittedName>
</protein>
<gene>
    <name evidence="4" type="ORF">FC701_22430</name>
</gene>
<feature type="domain" description="DUF4352" evidence="3">
    <location>
        <begin position="27"/>
        <end position="126"/>
    </location>
</feature>
<reference evidence="4 5" key="1">
    <citation type="journal article" date="2019" name="Environ. Microbiol.">
        <title>An active ?-lactamase is a part of an orchestrated cell wall stress resistance network of Bacillus subtilis and related rhizosphere species.</title>
        <authorList>
            <person name="Bucher T."/>
            <person name="Keren-Paz A."/>
            <person name="Hausser J."/>
            <person name="Olender T."/>
            <person name="Cytryn E."/>
            <person name="Kolodkin-Gal I."/>
        </authorList>
    </citation>
    <scope>NUCLEOTIDE SEQUENCE [LARGE SCALE GENOMIC DNA]</scope>
    <source>
        <strain evidence="4 5">I186</strain>
    </source>
</reference>
<accession>A0A4U3A3U1</accession>
<dbReference type="PROSITE" id="PS51257">
    <property type="entry name" value="PROKAR_LIPOPROTEIN"/>
    <property type="match status" value="1"/>
</dbReference>
<dbReference type="InterPro" id="IPR029050">
    <property type="entry name" value="Immunoprotect_excell_Ig-like"/>
</dbReference>
<name>A0A4U3A3U1_BACMY</name>
<evidence type="ECO:0000259" key="3">
    <source>
        <dbReference type="Pfam" id="PF11611"/>
    </source>
</evidence>
<organism evidence="4 5">
    <name type="scientific">Bacillus mycoides</name>
    <dbReference type="NCBI Taxonomy" id="1405"/>
    <lineage>
        <taxon>Bacteria</taxon>
        <taxon>Bacillati</taxon>
        <taxon>Bacillota</taxon>
        <taxon>Bacilli</taxon>
        <taxon>Bacillales</taxon>
        <taxon>Bacillaceae</taxon>
        <taxon>Bacillus</taxon>
        <taxon>Bacillus cereus group</taxon>
    </lineage>
</organism>
<dbReference type="RefSeq" id="WP_137058629.1">
    <property type="nucleotide sequence ID" value="NZ_SZOD01000595.1"/>
</dbReference>
<evidence type="ECO:0000313" key="5">
    <source>
        <dbReference type="Proteomes" id="UP000305524"/>
    </source>
</evidence>
<dbReference type="InterPro" id="IPR029051">
    <property type="entry name" value="DUF4352"/>
</dbReference>
<dbReference type="Proteomes" id="UP000305524">
    <property type="component" value="Unassembled WGS sequence"/>
</dbReference>
<feature type="signal peptide" evidence="2">
    <location>
        <begin position="1"/>
        <end position="19"/>
    </location>
</feature>
<evidence type="ECO:0000256" key="1">
    <source>
        <dbReference type="ARBA" id="ARBA00022729"/>
    </source>
</evidence>
<proteinExistence type="predicted"/>
<evidence type="ECO:0000256" key="2">
    <source>
        <dbReference type="SAM" id="SignalP"/>
    </source>
</evidence>
<feature type="chain" id="PRO_5039310520" evidence="2">
    <location>
        <begin position="20"/>
        <end position="133"/>
    </location>
</feature>
<dbReference type="AlphaFoldDB" id="A0A4U3A3U1"/>
<sequence length="133" mass="14512">MNKKLVTSLLCSTFLFGLSACSSHDTSSSNGEVKAQGVFKVLDVAVYNRQEEPITLNSNNFKLIDGTGREYHISNESQLVLKAANTATFKFGVLNPNENSEGNIVFDVPKNTQGLTLKINGDMLDKGIELKVE</sequence>
<keyword evidence="1 2" id="KW-0732">Signal</keyword>
<comment type="caution">
    <text evidence="4">The sequence shown here is derived from an EMBL/GenBank/DDBJ whole genome shotgun (WGS) entry which is preliminary data.</text>
</comment>
<dbReference type="EMBL" id="SZOD01000595">
    <property type="protein sequence ID" value="TKI82217.1"/>
    <property type="molecule type" value="Genomic_DNA"/>
</dbReference>
<evidence type="ECO:0000313" key="4">
    <source>
        <dbReference type="EMBL" id="TKI82217.1"/>
    </source>
</evidence>
<dbReference type="Pfam" id="PF11611">
    <property type="entry name" value="DUF4352"/>
    <property type="match status" value="1"/>
</dbReference>